<evidence type="ECO:0000313" key="3">
    <source>
        <dbReference type="Proteomes" id="UP000635885"/>
    </source>
</evidence>
<name>A0ABQ1LV54_9BACT</name>
<gene>
    <name evidence="2" type="ORF">GCM10010993_06660</name>
</gene>
<protein>
    <recommendedName>
        <fullName evidence="1">DinB-like domain-containing protein</fullName>
    </recommendedName>
</protein>
<reference evidence="3" key="1">
    <citation type="journal article" date="2019" name="Int. J. Syst. Evol. Microbiol.">
        <title>The Global Catalogue of Microorganisms (GCM) 10K type strain sequencing project: providing services to taxonomists for standard genome sequencing and annotation.</title>
        <authorList>
            <consortium name="The Broad Institute Genomics Platform"/>
            <consortium name="The Broad Institute Genome Sequencing Center for Infectious Disease"/>
            <person name="Wu L."/>
            <person name="Ma J."/>
        </authorList>
    </citation>
    <scope>NUCLEOTIDE SEQUENCE [LARGE SCALE GENOMIC DNA]</scope>
    <source>
        <strain evidence="3">CGMCC 1.12479</strain>
    </source>
</reference>
<dbReference type="RefSeq" id="WP_188439686.1">
    <property type="nucleotide sequence ID" value="NZ_BMFD01000002.1"/>
</dbReference>
<dbReference type="EMBL" id="BMFD01000002">
    <property type="protein sequence ID" value="GGC30420.1"/>
    <property type="molecule type" value="Genomic_DNA"/>
</dbReference>
<evidence type="ECO:0000313" key="2">
    <source>
        <dbReference type="EMBL" id="GGC30420.1"/>
    </source>
</evidence>
<feature type="domain" description="DinB-like" evidence="1">
    <location>
        <begin position="43"/>
        <end position="164"/>
    </location>
</feature>
<dbReference type="SUPFAM" id="SSF109854">
    <property type="entry name" value="DinB/YfiT-like putative metalloenzymes"/>
    <property type="match status" value="1"/>
</dbReference>
<keyword evidence="3" id="KW-1185">Reference proteome</keyword>
<dbReference type="Gene3D" id="1.20.120.450">
    <property type="entry name" value="dinb family like domain"/>
    <property type="match status" value="1"/>
</dbReference>
<proteinExistence type="predicted"/>
<dbReference type="InterPro" id="IPR024775">
    <property type="entry name" value="DinB-like"/>
</dbReference>
<dbReference type="Pfam" id="PF12867">
    <property type="entry name" value="DinB_2"/>
    <property type="match status" value="1"/>
</dbReference>
<sequence length="171" mass="19794">MNENFIPKQGEYAPYYEKYIESIIGQDLHKLLLNQIEEIRRYFEPKGNEKSELAYAPGKWTAKEVLSHIIDTDRMMTFRAMCFARGEMATLPGFDQDLYVANSAANKVPLVNLLEDFEMSRYAMVSMMKTLPEEAFARFGNANGHNVSVRALFHIMAGHTLHHLIILRERY</sequence>
<organism evidence="2 3">
    <name type="scientific">Belliella aquatica</name>
    <dbReference type="NCBI Taxonomy" id="1323734"/>
    <lineage>
        <taxon>Bacteria</taxon>
        <taxon>Pseudomonadati</taxon>
        <taxon>Bacteroidota</taxon>
        <taxon>Cytophagia</taxon>
        <taxon>Cytophagales</taxon>
        <taxon>Cyclobacteriaceae</taxon>
        <taxon>Belliella</taxon>
    </lineage>
</organism>
<dbReference type="Proteomes" id="UP000635885">
    <property type="component" value="Unassembled WGS sequence"/>
</dbReference>
<evidence type="ECO:0000259" key="1">
    <source>
        <dbReference type="Pfam" id="PF12867"/>
    </source>
</evidence>
<comment type="caution">
    <text evidence="2">The sequence shown here is derived from an EMBL/GenBank/DDBJ whole genome shotgun (WGS) entry which is preliminary data.</text>
</comment>
<dbReference type="InterPro" id="IPR034660">
    <property type="entry name" value="DinB/YfiT-like"/>
</dbReference>
<accession>A0ABQ1LV54</accession>